<dbReference type="RefSeq" id="WP_254288274.1">
    <property type="nucleotide sequence ID" value="NZ_JAMLDY010000005.1"/>
</dbReference>
<dbReference type="AlphaFoldDB" id="A0A9X2HN95"/>
<evidence type="ECO:0000313" key="3">
    <source>
        <dbReference type="Proteomes" id="UP001139486"/>
    </source>
</evidence>
<evidence type="ECO:0000313" key="2">
    <source>
        <dbReference type="EMBL" id="MCP3734266.1"/>
    </source>
</evidence>
<organism evidence="2 3">
    <name type="scientific">Sphingomonas liriopis</name>
    <dbReference type="NCBI Taxonomy" id="2949094"/>
    <lineage>
        <taxon>Bacteria</taxon>
        <taxon>Pseudomonadati</taxon>
        <taxon>Pseudomonadota</taxon>
        <taxon>Alphaproteobacteria</taxon>
        <taxon>Sphingomonadales</taxon>
        <taxon>Sphingomonadaceae</taxon>
        <taxon>Sphingomonas</taxon>
    </lineage>
</organism>
<dbReference type="SUPFAM" id="SSF53474">
    <property type="entry name" value="alpha/beta-Hydrolases"/>
    <property type="match status" value="1"/>
</dbReference>
<dbReference type="Gene3D" id="3.40.50.1820">
    <property type="entry name" value="alpha/beta hydrolase"/>
    <property type="match status" value="1"/>
</dbReference>
<dbReference type="GO" id="GO:0006508">
    <property type="term" value="P:proteolysis"/>
    <property type="evidence" value="ECO:0007669"/>
    <property type="project" value="InterPro"/>
</dbReference>
<protein>
    <submittedName>
        <fullName evidence="2">Peptidase S10</fullName>
    </submittedName>
</protein>
<sequence length="468" mass="49889">MIRRALAIMVLMAIGTPAAARTCAADAVESRHSADIAGKRLAYVACVGAIPVRVGAAEARIVYTAYLVPGRPHRPLSFVWNGGPGADSRTLHFHAIGPRVIRGSALADNPASPLRTTDLVFVDPVGTGFSRAATPAQATAFYGTVADIAATAAFVRDFRIRYRRTASPLALVGESFGTWRASGVAEALVDQRIPVAGVALISGGIPLGEEQHGERRRALSLVNRAATAFALGKLSPELQRDEAATLAEVQRWADATYAPALANPDALDATRRAAIVAALARYQGLDPDTIDPKTLWVSPRDFRTRLLGREGKTLGIFDMRQSTKSDTAGEDAVALAYYRTDLGYTADRYAGIDAPAADVGGQWRYDQSPVTKASLARAMAGEGPPSASQPWIQRAMAKDPHLRVWVATGLYDSLNSCAGNAATVAALPADLPRRFTLRCYAGGHMMYEDPRETDRFGNELAAFLDDGA</sequence>
<gene>
    <name evidence="2" type="ORF">M9979_05165</name>
</gene>
<evidence type="ECO:0000256" key="1">
    <source>
        <dbReference type="SAM" id="SignalP"/>
    </source>
</evidence>
<name>A0A9X2HN95_9SPHN</name>
<dbReference type="InterPro" id="IPR001563">
    <property type="entry name" value="Peptidase_S10"/>
</dbReference>
<feature type="chain" id="PRO_5040812628" evidence="1">
    <location>
        <begin position="21"/>
        <end position="468"/>
    </location>
</feature>
<keyword evidence="1" id="KW-0732">Signal</keyword>
<dbReference type="Proteomes" id="UP001139486">
    <property type="component" value="Unassembled WGS sequence"/>
</dbReference>
<feature type="signal peptide" evidence="1">
    <location>
        <begin position="1"/>
        <end position="20"/>
    </location>
</feature>
<dbReference type="GO" id="GO:0004185">
    <property type="term" value="F:serine-type carboxypeptidase activity"/>
    <property type="evidence" value="ECO:0007669"/>
    <property type="project" value="InterPro"/>
</dbReference>
<dbReference type="InterPro" id="IPR029058">
    <property type="entry name" value="AB_hydrolase_fold"/>
</dbReference>
<keyword evidence="3" id="KW-1185">Reference proteome</keyword>
<proteinExistence type="predicted"/>
<dbReference type="Pfam" id="PF00450">
    <property type="entry name" value="Peptidase_S10"/>
    <property type="match status" value="1"/>
</dbReference>
<dbReference type="EMBL" id="JAMLDY010000005">
    <property type="protein sequence ID" value="MCP3734266.1"/>
    <property type="molecule type" value="Genomic_DNA"/>
</dbReference>
<reference evidence="2" key="1">
    <citation type="submission" date="2022-05" db="EMBL/GenBank/DDBJ databases">
        <title>Sphingomonas sp. strain RP10 Genome sequencing and assembly.</title>
        <authorList>
            <person name="Kim I."/>
        </authorList>
    </citation>
    <scope>NUCLEOTIDE SEQUENCE</scope>
    <source>
        <strain evidence="2">RP10</strain>
    </source>
</reference>
<accession>A0A9X2HN95</accession>
<comment type="caution">
    <text evidence="2">The sequence shown here is derived from an EMBL/GenBank/DDBJ whole genome shotgun (WGS) entry which is preliminary data.</text>
</comment>